<keyword evidence="10" id="KW-1185">Reference proteome</keyword>
<feature type="transmembrane region" description="Helical" evidence="7">
    <location>
        <begin position="64"/>
        <end position="82"/>
    </location>
</feature>
<dbReference type="PANTHER" id="PTHR33048:SF47">
    <property type="entry name" value="INTEGRAL MEMBRANE PROTEIN-RELATED"/>
    <property type="match status" value="1"/>
</dbReference>
<feature type="region of interest" description="Disordered" evidence="6">
    <location>
        <begin position="311"/>
        <end position="332"/>
    </location>
</feature>
<feature type="compositionally biased region" description="Polar residues" evidence="6">
    <location>
        <begin position="257"/>
        <end position="271"/>
    </location>
</feature>
<feature type="transmembrane region" description="Helical" evidence="7">
    <location>
        <begin position="20"/>
        <end position="44"/>
    </location>
</feature>
<dbReference type="OrthoDB" id="5278984at2759"/>
<organism evidence="9 10">
    <name type="scientific">Diaporthe helianthi</name>
    <dbReference type="NCBI Taxonomy" id="158607"/>
    <lineage>
        <taxon>Eukaryota</taxon>
        <taxon>Fungi</taxon>
        <taxon>Dikarya</taxon>
        <taxon>Ascomycota</taxon>
        <taxon>Pezizomycotina</taxon>
        <taxon>Sordariomycetes</taxon>
        <taxon>Sordariomycetidae</taxon>
        <taxon>Diaporthales</taxon>
        <taxon>Diaporthaceae</taxon>
        <taxon>Diaporthe</taxon>
    </lineage>
</organism>
<gene>
    <name evidence="9" type="ORF">DHEL01_v200638</name>
</gene>
<dbReference type="InterPro" id="IPR049326">
    <property type="entry name" value="Rhodopsin_dom_fungi"/>
</dbReference>
<evidence type="ECO:0000256" key="7">
    <source>
        <dbReference type="SAM" id="Phobius"/>
    </source>
</evidence>
<evidence type="ECO:0000259" key="8">
    <source>
        <dbReference type="Pfam" id="PF20684"/>
    </source>
</evidence>
<dbReference type="EMBL" id="MAVT02000025">
    <property type="protein sequence ID" value="POS80965.1"/>
    <property type="molecule type" value="Genomic_DNA"/>
</dbReference>
<proteinExistence type="inferred from homology"/>
<feature type="domain" description="Rhodopsin" evidence="8">
    <location>
        <begin position="34"/>
        <end position="246"/>
    </location>
</feature>
<feature type="transmembrane region" description="Helical" evidence="7">
    <location>
        <begin position="103"/>
        <end position="124"/>
    </location>
</feature>
<dbReference type="Pfam" id="PF20684">
    <property type="entry name" value="Fung_rhodopsin"/>
    <property type="match status" value="1"/>
</dbReference>
<comment type="similarity">
    <text evidence="5">Belongs to the SAT4 family.</text>
</comment>
<evidence type="ECO:0000313" key="10">
    <source>
        <dbReference type="Proteomes" id="UP000094444"/>
    </source>
</evidence>
<dbReference type="InterPro" id="IPR052337">
    <property type="entry name" value="SAT4-like"/>
</dbReference>
<keyword evidence="2 7" id="KW-0812">Transmembrane</keyword>
<evidence type="ECO:0000256" key="1">
    <source>
        <dbReference type="ARBA" id="ARBA00004141"/>
    </source>
</evidence>
<keyword evidence="3 7" id="KW-1133">Transmembrane helix</keyword>
<feature type="transmembrane region" description="Helical" evidence="7">
    <location>
        <begin position="221"/>
        <end position="240"/>
    </location>
</feature>
<evidence type="ECO:0000256" key="3">
    <source>
        <dbReference type="ARBA" id="ARBA00022989"/>
    </source>
</evidence>
<evidence type="ECO:0000256" key="5">
    <source>
        <dbReference type="ARBA" id="ARBA00038359"/>
    </source>
</evidence>
<comment type="caution">
    <text evidence="9">The sequence shown here is derived from an EMBL/GenBank/DDBJ whole genome shotgun (WGS) entry which is preliminary data.</text>
</comment>
<name>A0A2P5IEM9_DIAHE</name>
<reference evidence="9" key="1">
    <citation type="submission" date="2017-09" db="EMBL/GenBank/DDBJ databases">
        <title>Polyketide synthases of a Diaporthe helianthi virulent isolate.</title>
        <authorList>
            <person name="Baroncelli R."/>
        </authorList>
    </citation>
    <scope>NUCLEOTIDE SEQUENCE [LARGE SCALE GENOMIC DNA]</scope>
    <source>
        <strain evidence="9">7/96</strain>
    </source>
</reference>
<dbReference type="PANTHER" id="PTHR33048">
    <property type="entry name" value="PTH11-LIKE INTEGRAL MEMBRANE PROTEIN (AFU_ORTHOLOGUE AFUA_5G11245)"/>
    <property type="match status" value="1"/>
</dbReference>
<evidence type="ECO:0000313" key="9">
    <source>
        <dbReference type="EMBL" id="POS80965.1"/>
    </source>
</evidence>
<sequence length="332" mass="36644">MPAPTEEETAWMLEHKDDTLVPNIIACNVICGVISIIVLVLRFWSRRVSFGRLKIELSDWLFVIAWWSIATEVCYYLSMGFLKSSILRLYGSIFISRRFHACLWAVGAFVAGWTISAAGVSIGQCTPIAYGWDQTIPGGSCVKYGLLVLVAGVLNVVTDLIILVLPIPSVLRLQISKQKKYLIIFTFAMGSSACIISIIRLAFSVNVGSTSDVSWTNVPSAFVTAAELMVGLLATSIPTYRPLYRRFVQRFTSQKSSGQDYQQGSHENPASHSVKVSAGATTPANSEGIHYTSQIELTRHARRNGVWVRVEDEEDDLVPNAGQKFTERTDAV</sequence>
<evidence type="ECO:0000256" key="2">
    <source>
        <dbReference type="ARBA" id="ARBA00022692"/>
    </source>
</evidence>
<dbReference type="InParanoid" id="A0A2P5IEM9"/>
<feature type="transmembrane region" description="Helical" evidence="7">
    <location>
        <begin position="144"/>
        <end position="169"/>
    </location>
</feature>
<protein>
    <recommendedName>
        <fullName evidence="8">Rhodopsin domain-containing protein</fullName>
    </recommendedName>
</protein>
<comment type="subcellular location">
    <subcellularLocation>
        <location evidence="1">Membrane</location>
        <topology evidence="1">Multi-pass membrane protein</topology>
    </subcellularLocation>
</comment>
<feature type="region of interest" description="Disordered" evidence="6">
    <location>
        <begin position="257"/>
        <end position="286"/>
    </location>
</feature>
<evidence type="ECO:0000256" key="6">
    <source>
        <dbReference type="SAM" id="MobiDB-lite"/>
    </source>
</evidence>
<evidence type="ECO:0000256" key="4">
    <source>
        <dbReference type="ARBA" id="ARBA00023136"/>
    </source>
</evidence>
<feature type="transmembrane region" description="Helical" evidence="7">
    <location>
        <begin position="181"/>
        <end position="201"/>
    </location>
</feature>
<dbReference type="GO" id="GO:0016020">
    <property type="term" value="C:membrane"/>
    <property type="evidence" value="ECO:0007669"/>
    <property type="project" value="UniProtKB-SubCell"/>
</dbReference>
<dbReference type="AlphaFoldDB" id="A0A2P5IEM9"/>
<dbReference type="Proteomes" id="UP000094444">
    <property type="component" value="Unassembled WGS sequence"/>
</dbReference>
<accession>A0A2P5IEM9</accession>
<keyword evidence="4 7" id="KW-0472">Membrane</keyword>